<evidence type="ECO:0000256" key="9">
    <source>
        <dbReference type="ARBA" id="ARBA00023235"/>
    </source>
</evidence>
<dbReference type="PANTHER" id="PTHR11070">
    <property type="entry name" value="UVRD / RECB / PCRA DNA HELICASE FAMILY MEMBER"/>
    <property type="match status" value="1"/>
</dbReference>
<keyword evidence="5 14" id="KW-0347">Helicase</keyword>
<dbReference type="KEGG" id="tmc:LMI_0938"/>
<dbReference type="Proteomes" id="UP000032414">
    <property type="component" value="Chromosome I"/>
</dbReference>
<keyword evidence="20" id="KW-1185">Reference proteome</keyword>
<dbReference type="Pfam" id="PF21196">
    <property type="entry name" value="PcrA_UvrD_tudor"/>
    <property type="match status" value="1"/>
</dbReference>
<dbReference type="EC" id="5.6.2.4" evidence="11"/>
<dbReference type="Pfam" id="PF00580">
    <property type="entry name" value="UvrD-helicase"/>
    <property type="match status" value="1"/>
</dbReference>
<feature type="domain" description="UvrD-like helicase ATP-binding" evidence="15">
    <location>
        <begin position="8"/>
        <end position="286"/>
    </location>
</feature>
<evidence type="ECO:0000256" key="14">
    <source>
        <dbReference type="PROSITE-ProRule" id="PRU00560"/>
    </source>
</evidence>
<keyword evidence="8" id="KW-0234">DNA repair</keyword>
<gene>
    <name evidence="17" type="primary">uvrD</name>
    <name evidence="17" type="ORF">LMI_0938</name>
    <name evidence="18" type="ORF">SAMN02982997_02126</name>
</gene>
<dbReference type="RefSeq" id="WP_045098692.1">
    <property type="nucleotide sequence ID" value="NZ_CP020614.1"/>
</dbReference>
<dbReference type="OrthoDB" id="9806690at2"/>
<dbReference type="PROSITE" id="PS51217">
    <property type="entry name" value="UVRD_HELICASE_CTER"/>
    <property type="match status" value="1"/>
</dbReference>
<evidence type="ECO:0000256" key="10">
    <source>
        <dbReference type="ARBA" id="ARBA00034617"/>
    </source>
</evidence>
<dbReference type="PATRIC" id="fig|451.8.peg.252"/>
<dbReference type="InterPro" id="IPR027417">
    <property type="entry name" value="P-loop_NTPase"/>
</dbReference>
<accession>A0A098GE46</accession>
<evidence type="ECO:0000256" key="7">
    <source>
        <dbReference type="ARBA" id="ARBA00023125"/>
    </source>
</evidence>
<keyword evidence="7" id="KW-0238">DNA-binding</keyword>
<keyword evidence="6 14" id="KW-0067">ATP-binding</keyword>
<dbReference type="InterPro" id="IPR013986">
    <property type="entry name" value="DExx_box_DNA_helicase_dom_sf"/>
</dbReference>
<evidence type="ECO:0000256" key="1">
    <source>
        <dbReference type="ARBA" id="ARBA00009922"/>
    </source>
</evidence>
<keyword evidence="4 14" id="KW-0378">Hydrolase</keyword>
<dbReference type="Gene3D" id="1.10.486.10">
    <property type="entry name" value="PCRA, domain 4"/>
    <property type="match status" value="1"/>
</dbReference>
<dbReference type="GO" id="GO:0016787">
    <property type="term" value="F:hydrolase activity"/>
    <property type="evidence" value="ECO:0007669"/>
    <property type="project" value="UniProtKB-UniRule"/>
</dbReference>
<evidence type="ECO:0000256" key="2">
    <source>
        <dbReference type="ARBA" id="ARBA00022741"/>
    </source>
</evidence>
<dbReference type="GO" id="GO:0033202">
    <property type="term" value="C:DNA helicase complex"/>
    <property type="evidence" value="ECO:0007669"/>
    <property type="project" value="TreeGrafter"/>
</dbReference>
<feature type="binding site" evidence="14">
    <location>
        <begin position="29"/>
        <end position="36"/>
    </location>
    <ligand>
        <name>ATP</name>
        <dbReference type="ChEBI" id="CHEBI:30616"/>
    </ligand>
</feature>
<reference evidence="19" key="2">
    <citation type="submission" date="2014-09" db="EMBL/GenBank/DDBJ databases">
        <authorList>
            <person name="Gomez-Valero L."/>
        </authorList>
    </citation>
    <scope>NUCLEOTIDE SEQUENCE [LARGE SCALE GENOMIC DNA]</scope>
    <source>
        <strain evidence="19">ATCC33218</strain>
    </source>
</reference>
<dbReference type="CDD" id="cd17932">
    <property type="entry name" value="DEXQc_UvrD"/>
    <property type="match status" value="1"/>
</dbReference>
<comment type="catalytic activity">
    <reaction evidence="10">
        <text>Couples ATP hydrolysis with the unwinding of duplex DNA by translocating in the 3'-5' direction.</text>
        <dbReference type="EC" id="5.6.2.4"/>
    </reaction>
</comment>
<dbReference type="PROSITE" id="PS51198">
    <property type="entry name" value="UVRD_HELICASE_ATP_BIND"/>
    <property type="match status" value="1"/>
</dbReference>
<dbReference type="NCBIfam" id="NF008743">
    <property type="entry name" value="PRK11773.1"/>
    <property type="match status" value="1"/>
</dbReference>
<evidence type="ECO:0000313" key="17">
    <source>
        <dbReference type="EMBL" id="CEG60255.1"/>
    </source>
</evidence>
<dbReference type="STRING" id="451.B6N58_10785"/>
<dbReference type="Gene3D" id="3.40.50.300">
    <property type="entry name" value="P-loop containing nucleotide triphosphate hydrolases"/>
    <property type="match status" value="2"/>
</dbReference>
<reference evidence="17" key="1">
    <citation type="submission" date="2014-09" db="EMBL/GenBank/DDBJ databases">
        <authorList>
            <person name="GOMEZ-VALERO Laura"/>
        </authorList>
    </citation>
    <scope>NUCLEOTIDE SEQUENCE</scope>
    <source>
        <strain evidence="17">ATCC33218</strain>
    </source>
</reference>
<proteinExistence type="inferred from homology"/>
<dbReference type="HOGENOM" id="CLU_004585_5_2_6"/>
<evidence type="ECO:0000313" key="20">
    <source>
        <dbReference type="Proteomes" id="UP000182998"/>
    </source>
</evidence>
<evidence type="ECO:0000256" key="6">
    <source>
        <dbReference type="ARBA" id="ARBA00022840"/>
    </source>
</evidence>
<dbReference type="InterPro" id="IPR014017">
    <property type="entry name" value="DNA_helicase_UvrD-like_C"/>
</dbReference>
<comment type="similarity">
    <text evidence="1">Belongs to the helicase family. UvrD subfamily.</text>
</comment>
<evidence type="ECO:0000256" key="11">
    <source>
        <dbReference type="ARBA" id="ARBA00034808"/>
    </source>
</evidence>
<dbReference type="AlphaFoldDB" id="A0A098GE46"/>
<sequence>MTMTALLEGLNERQREAVTAPLGNTLVLAGAGSGKTRVLVSRIAWLIEQQHLSPHAILAVTFTNKAAGEMRTRLHSLVEVPLLGMWVGTFHGLCHRLLRRHYKEANLPEQFHILDSEDQARVVKRVIASLNLDEDQWPVKQAQAFINSNKDEGLRPQHVHVLPYGPGRTLVEIYKAYERACQTAGVIDFAELLLRSHELLRDNPEILAQYRQRFQAILVDEFQDTNTIQYAWIRLLAGGHTSVMVVGDDDQSIYGWRGAKVENIQQFSQDFKNTLIIRLEQNYRSTSTILDAANALITNNESRMGKALWTAGASGEKIVVYSAFNELEEARFVSERIAMEISHGRNPDEIAILYRSNAQSRVLEEALLRASIAYRIHGGVRFFERAEIKDTLAYLRLIANCDDDTAFERVVNFPTRGIGEKTLEEIRFSAKNEQISMWKAAKVALQAELLPPRAATSLMKFITLIENLQKQTSHLELDGQISAVIEQSGLYAHFAKIKGDKSESRLDNLQELVNAAKQFRYEQAQESELPLLVSFLAYASLEAGEMQAAEHERYVHLMTLHSAKGLEFPLVFLVGMEEGVFPGKQIADEPGRLEEERRLCYVGMTRAMEKLILSYAEVRRQFGREEYHRPSRFLRELPSELVEEVRVKARFQSPLSQKTVQSSAANEAGLKLGQSVKHAKFGLGVILAVEGSGAHTRVQVKFVEEGAKWLVLAYANLTVLEDDCASC</sequence>
<evidence type="ECO:0000313" key="18">
    <source>
        <dbReference type="EMBL" id="SCY57744.1"/>
    </source>
</evidence>
<protein>
    <recommendedName>
        <fullName evidence="11">DNA 3'-5' helicase</fullName>
        <ecNumber evidence="11">5.6.2.4</ecNumber>
    </recommendedName>
    <alternativeName>
        <fullName evidence="12">DNA 3'-5' helicase II</fullName>
    </alternativeName>
</protein>
<keyword evidence="2 14" id="KW-0547">Nucleotide-binding</keyword>
<evidence type="ECO:0000256" key="12">
    <source>
        <dbReference type="ARBA" id="ARBA00034923"/>
    </source>
</evidence>
<dbReference type="InterPro" id="IPR000212">
    <property type="entry name" value="DNA_helicase_UvrD/REP"/>
</dbReference>
<dbReference type="FunFam" id="3.40.50.300:FF:001201">
    <property type="entry name" value="ATP-dependent DNA helicase UvrD2"/>
    <property type="match status" value="1"/>
</dbReference>
<dbReference type="SUPFAM" id="SSF52540">
    <property type="entry name" value="P-loop containing nucleoside triphosphate hydrolases"/>
    <property type="match status" value="1"/>
</dbReference>
<dbReference type="FunFam" id="1.10.486.10:FF:000003">
    <property type="entry name" value="ATP-dependent DNA helicase"/>
    <property type="match status" value="1"/>
</dbReference>
<dbReference type="EMBL" id="LN614830">
    <property type="protein sequence ID" value="CEG60255.1"/>
    <property type="molecule type" value="Genomic_DNA"/>
</dbReference>
<dbReference type="InterPro" id="IPR014016">
    <property type="entry name" value="UvrD-like_ATP-bd"/>
</dbReference>
<evidence type="ECO:0000256" key="5">
    <source>
        <dbReference type="ARBA" id="ARBA00022806"/>
    </source>
</evidence>
<evidence type="ECO:0000256" key="4">
    <source>
        <dbReference type="ARBA" id="ARBA00022801"/>
    </source>
</evidence>
<feature type="domain" description="UvrD-like helicase C-terminal" evidence="16">
    <location>
        <begin position="287"/>
        <end position="565"/>
    </location>
</feature>
<evidence type="ECO:0000256" key="8">
    <source>
        <dbReference type="ARBA" id="ARBA00023204"/>
    </source>
</evidence>
<dbReference type="Pfam" id="PF13361">
    <property type="entry name" value="UvrD_C"/>
    <property type="match status" value="1"/>
</dbReference>
<dbReference type="FunFam" id="1.10.10.160:FF:000001">
    <property type="entry name" value="ATP-dependent DNA helicase"/>
    <property type="match status" value="1"/>
</dbReference>
<dbReference type="CDD" id="cd18807">
    <property type="entry name" value="SF1_C_UvrD"/>
    <property type="match status" value="1"/>
</dbReference>
<evidence type="ECO:0000313" key="19">
    <source>
        <dbReference type="Proteomes" id="UP000032414"/>
    </source>
</evidence>
<reference evidence="18 20" key="3">
    <citation type="submission" date="2016-10" db="EMBL/GenBank/DDBJ databases">
        <authorList>
            <person name="Varghese N."/>
            <person name="Submissions S."/>
        </authorList>
    </citation>
    <scope>NUCLEOTIDE SEQUENCE [LARGE SCALE GENOMIC DNA]</scope>
    <source>
        <strain evidence="18 20">ATCC 33218</strain>
    </source>
</reference>
<dbReference type="EMBL" id="FMVN01000010">
    <property type="protein sequence ID" value="SCY57744.1"/>
    <property type="molecule type" value="Genomic_DNA"/>
</dbReference>
<dbReference type="PANTHER" id="PTHR11070:SF2">
    <property type="entry name" value="ATP-DEPENDENT DNA HELICASE SRS2"/>
    <property type="match status" value="1"/>
</dbReference>
<dbReference type="GO" id="GO:0005829">
    <property type="term" value="C:cytosol"/>
    <property type="evidence" value="ECO:0007669"/>
    <property type="project" value="TreeGrafter"/>
</dbReference>
<dbReference type="GO" id="GO:0005524">
    <property type="term" value="F:ATP binding"/>
    <property type="evidence" value="ECO:0007669"/>
    <property type="project" value="UniProtKB-UniRule"/>
</dbReference>
<dbReference type="GO" id="GO:0009314">
    <property type="term" value="P:response to radiation"/>
    <property type="evidence" value="ECO:0007669"/>
    <property type="project" value="UniProtKB-ARBA"/>
</dbReference>
<dbReference type="Proteomes" id="UP000182998">
    <property type="component" value="Unassembled WGS sequence"/>
</dbReference>
<dbReference type="Gene3D" id="1.10.10.160">
    <property type="match status" value="1"/>
</dbReference>
<keyword evidence="3" id="KW-0227">DNA damage</keyword>
<evidence type="ECO:0000256" key="13">
    <source>
        <dbReference type="ARBA" id="ARBA00048988"/>
    </source>
</evidence>
<evidence type="ECO:0000259" key="15">
    <source>
        <dbReference type="PROSITE" id="PS51198"/>
    </source>
</evidence>
<name>A0A098GE46_LEGMI</name>
<dbReference type="GO" id="GO:0003677">
    <property type="term" value="F:DNA binding"/>
    <property type="evidence" value="ECO:0007669"/>
    <property type="project" value="UniProtKB-KW"/>
</dbReference>
<evidence type="ECO:0000256" key="3">
    <source>
        <dbReference type="ARBA" id="ARBA00022763"/>
    </source>
</evidence>
<keyword evidence="9" id="KW-0413">Isomerase</keyword>
<dbReference type="GO" id="GO:0000725">
    <property type="term" value="P:recombinational repair"/>
    <property type="evidence" value="ECO:0007669"/>
    <property type="project" value="TreeGrafter"/>
</dbReference>
<evidence type="ECO:0000259" key="16">
    <source>
        <dbReference type="PROSITE" id="PS51217"/>
    </source>
</evidence>
<organism evidence="17 19">
    <name type="scientific">Legionella micdadei</name>
    <name type="common">Tatlockia micdadei</name>
    <dbReference type="NCBI Taxonomy" id="451"/>
    <lineage>
        <taxon>Bacteria</taxon>
        <taxon>Pseudomonadati</taxon>
        <taxon>Pseudomonadota</taxon>
        <taxon>Gammaproteobacteria</taxon>
        <taxon>Legionellales</taxon>
        <taxon>Legionellaceae</taxon>
        <taxon>Legionella</taxon>
    </lineage>
</organism>
<dbReference type="GO" id="GO:0043138">
    <property type="term" value="F:3'-5' DNA helicase activity"/>
    <property type="evidence" value="ECO:0007669"/>
    <property type="project" value="UniProtKB-EC"/>
</dbReference>
<comment type="catalytic activity">
    <reaction evidence="13">
        <text>ATP + H2O = ADP + phosphate + H(+)</text>
        <dbReference type="Rhea" id="RHEA:13065"/>
        <dbReference type="ChEBI" id="CHEBI:15377"/>
        <dbReference type="ChEBI" id="CHEBI:15378"/>
        <dbReference type="ChEBI" id="CHEBI:30616"/>
        <dbReference type="ChEBI" id="CHEBI:43474"/>
        <dbReference type="ChEBI" id="CHEBI:456216"/>
        <dbReference type="EC" id="5.6.2.4"/>
    </reaction>
</comment>